<evidence type="ECO:0000313" key="1">
    <source>
        <dbReference type="EMBL" id="QNE19700.1"/>
    </source>
</evidence>
<dbReference type="RefSeq" id="WP_185441640.1">
    <property type="nucleotide sequence ID" value="NZ_CP043661.1"/>
</dbReference>
<gene>
    <name evidence="1" type="ORF">F1D05_19455</name>
</gene>
<protein>
    <submittedName>
        <fullName evidence="1">Uncharacterized protein</fullName>
    </submittedName>
</protein>
<dbReference type="KEGG" id="kqi:F1D05_19455"/>
<proteinExistence type="predicted"/>
<dbReference type="Proteomes" id="UP000515563">
    <property type="component" value="Chromosome"/>
</dbReference>
<accession>A0A7G6X0D5</accession>
<sequence>MNDFEFAHHGDTSRLSRKVRSPHIGARPEARVHSVIDWRGGSVPAMTLMAWFSACWGRSVDWGSVAEWVGGLGTTGALLLGLRILARDQNNAERAQMDQIGWWYGTHKVRWGWIVANNSTLPVHVWFEPSTTETPLFFNGPVSTGALARTGQVVGPGETFVFYVADAQGRRDASQKMAKRSVVIDNAGRQWEHQFGKGWILLPKRRSITIELDTEVGG</sequence>
<organism evidence="1 2">
    <name type="scientific">Kribbella qitaiheensis</name>
    <dbReference type="NCBI Taxonomy" id="1544730"/>
    <lineage>
        <taxon>Bacteria</taxon>
        <taxon>Bacillati</taxon>
        <taxon>Actinomycetota</taxon>
        <taxon>Actinomycetes</taxon>
        <taxon>Propionibacteriales</taxon>
        <taxon>Kribbellaceae</taxon>
        <taxon>Kribbella</taxon>
    </lineage>
</organism>
<reference evidence="1 2" key="2">
    <citation type="journal article" date="2020" name="Microbiol. Resour. Announc.">
        <title>Antarctic desert soil bacteria exhibit high novel natural product potential, evaluated through long-read genome sequencing and comparative genomics.</title>
        <authorList>
            <person name="Benaud N."/>
            <person name="Edwards R.J."/>
            <person name="Amos T.G."/>
            <person name="D'Agostino P.M."/>
            <person name="Gutierrez-Chavez C."/>
            <person name="Montgomery K."/>
            <person name="Nicetic I."/>
            <person name="Ferrari B.C."/>
        </authorList>
    </citation>
    <scope>NUCLEOTIDE SEQUENCE [LARGE SCALE GENOMIC DNA]</scope>
    <source>
        <strain evidence="1 2">SPB151</strain>
    </source>
</reference>
<dbReference type="AlphaFoldDB" id="A0A7G6X0D5"/>
<dbReference type="EMBL" id="CP043661">
    <property type="protein sequence ID" value="QNE19700.1"/>
    <property type="molecule type" value="Genomic_DNA"/>
</dbReference>
<keyword evidence="2" id="KW-1185">Reference proteome</keyword>
<reference evidence="2" key="1">
    <citation type="submission" date="2019-09" db="EMBL/GenBank/DDBJ databases">
        <title>Antimicrobial potential of Antarctic Bacteria.</title>
        <authorList>
            <person name="Benaud N."/>
            <person name="Edwards R.J."/>
            <person name="Ferrari B.C."/>
        </authorList>
    </citation>
    <scope>NUCLEOTIDE SEQUENCE [LARGE SCALE GENOMIC DNA]</scope>
    <source>
        <strain evidence="2">SPB151</strain>
    </source>
</reference>
<name>A0A7G6X0D5_9ACTN</name>
<evidence type="ECO:0000313" key="2">
    <source>
        <dbReference type="Proteomes" id="UP000515563"/>
    </source>
</evidence>